<dbReference type="InterPro" id="IPR005119">
    <property type="entry name" value="LysR_subst-bd"/>
</dbReference>
<protein>
    <submittedName>
        <fullName evidence="6">DNA-binding transcriptional LysR family regulator</fullName>
    </submittedName>
</protein>
<comment type="caution">
    <text evidence="6">The sequence shown here is derived from an EMBL/GenBank/DDBJ whole genome shotgun (WGS) entry which is preliminary data.</text>
</comment>
<dbReference type="GO" id="GO:0003677">
    <property type="term" value="F:DNA binding"/>
    <property type="evidence" value="ECO:0007669"/>
    <property type="project" value="UniProtKB-KW"/>
</dbReference>
<dbReference type="PRINTS" id="PR00039">
    <property type="entry name" value="HTHLYSR"/>
</dbReference>
<dbReference type="Gene3D" id="3.40.190.10">
    <property type="entry name" value="Periplasmic binding protein-like II"/>
    <property type="match status" value="1"/>
</dbReference>
<keyword evidence="2" id="KW-0805">Transcription regulation</keyword>
<dbReference type="SUPFAM" id="SSF53850">
    <property type="entry name" value="Periplasmic binding protein-like II"/>
    <property type="match status" value="1"/>
</dbReference>
<keyword evidence="3 6" id="KW-0238">DNA-binding</keyword>
<dbReference type="InterPro" id="IPR036388">
    <property type="entry name" value="WH-like_DNA-bd_sf"/>
</dbReference>
<evidence type="ECO:0000259" key="5">
    <source>
        <dbReference type="PROSITE" id="PS50931"/>
    </source>
</evidence>
<dbReference type="EMBL" id="JAGGLU010000005">
    <property type="protein sequence ID" value="MBP2058006.1"/>
    <property type="molecule type" value="Genomic_DNA"/>
</dbReference>
<dbReference type="InterPro" id="IPR036390">
    <property type="entry name" value="WH_DNA-bd_sf"/>
</dbReference>
<dbReference type="Proteomes" id="UP001519292">
    <property type="component" value="Unassembled WGS sequence"/>
</dbReference>
<dbReference type="Pfam" id="PF03466">
    <property type="entry name" value="LysR_substrate"/>
    <property type="match status" value="1"/>
</dbReference>
<dbReference type="InterPro" id="IPR000847">
    <property type="entry name" value="LysR_HTH_N"/>
</dbReference>
<evidence type="ECO:0000256" key="1">
    <source>
        <dbReference type="ARBA" id="ARBA00009437"/>
    </source>
</evidence>
<evidence type="ECO:0000313" key="6">
    <source>
        <dbReference type="EMBL" id="MBP2058006.1"/>
    </source>
</evidence>
<dbReference type="CDD" id="cd05466">
    <property type="entry name" value="PBP2_LTTR_substrate"/>
    <property type="match status" value="1"/>
</dbReference>
<gene>
    <name evidence="6" type="ORF">J2Z60_001181</name>
</gene>
<dbReference type="PANTHER" id="PTHR30126:SF40">
    <property type="entry name" value="HTH-TYPE TRANSCRIPTIONAL REGULATOR GLTR"/>
    <property type="match status" value="1"/>
</dbReference>
<dbReference type="RefSeq" id="WP_209686744.1">
    <property type="nucleotide sequence ID" value="NZ_JAGGLU010000005.1"/>
</dbReference>
<dbReference type="SUPFAM" id="SSF46785">
    <property type="entry name" value="Winged helix' DNA-binding domain"/>
    <property type="match status" value="1"/>
</dbReference>
<proteinExistence type="inferred from homology"/>
<organism evidence="6 7">
    <name type="scientific">Lactobacillus colini</name>
    <dbReference type="NCBI Taxonomy" id="1819254"/>
    <lineage>
        <taxon>Bacteria</taxon>
        <taxon>Bacillati</taxon>
        <taxon>Bacillota</taxon>
        <taxon>Bacilli</taxon>
        <taxon>Lactobacillales</taxon>
        <taxon>Lactobacillaceae</taxon>
        <taxon>Lactobacillus</taxon>
    </lineage>
</organism>
<evidence type="ECO:0000256" key="2">
    <source>
        <dbReference type="ARBA" id="ARBA00023015"/>
    </source>
</evidence>
<feature type="domain" description="HTH lysR-type" evidence="5">
    <location>
        <begin position="9"/>
        <end position="66"/>
    </location>
</feature>
<dbReference type="Pfam" id="PF00126">
    <property type="entry name" value="HTH_1"/>
    <property type="match status" value="1"/>
</dbReference>
<name>A0ABS4MF93_9LACO</name>
<accession>A0ABS4MF93</accession>
<evidence type="ECO:0000256" key="3">
    <source>
        <dbReference type="ARBA" id="ARBA00023125"/>
    </source>
</evidence>
<dbReference type="PANTHER" id="PTHR30126">
    <property type="entry name" value="HTH-TYPE TRANSCRIPTIONAL REGULATOR"/>
    <property type="match status" value="1"/>
</dbReference>
<keyword evidence="7" id="KW-1185">Reference proteome</keyword>
<reference evidence="6 7" key="1">
    <citation type="submission" date="2021-03" db="EMBL/GenBank/DDBJ databases">
        <title>Genomic Encyclopedia of Type Strains, Phase IV (KMG-IV): sequencing the most valuable type-strain genomes for metagenomic binning, comparative biology and taxonomic classification.</title>
        <authorList>
            <person name="Goeker M."/>
        </authorList>
    </citation>
    <scope>NUCLEOTIDE SEQUENCE [LARGE SCALE GENOMIC DNA]</scope>
    <source>
        <strain evidence="6 7">DSM 101872</strain>
    </source>
</reference>
<evidence type="ECO:0000256" key="4">
    <source>
        <dbReference type="ARBA" id="ARBA00023163"/>
    </source>
</evidence>
<sequence>MKSNPDAVLSAKSLHYFLQLIENMSYTQTANSLGITQPALTQQVKKLERAVGAPLFIQIGKKLTLTPAGKELEQTAHRLFEVVNESVDKIQQYTDSKSGHISIGILDVIETKVIEDFLIYYHQKYPHVTISTAFYNRGNLWSKLDNGEIDLAITYLPDNSLSQDTMKGYYIKKIYSDSLVFLSSNSGDEKLNNEKWVSYPKNSYLQQVLKHYYKLNEFNNTPEVAARFLVTSQLVKFAQANKDYNAFVTNSFYQVHHREITMQPVKLNPIIYFDSNFVSKKFKLEIPRIKQFLVTWDNYLAQKDYASRLDA</sequence>
<keyword evidence="4" id="KW-0804">Transcription</keyword>
<comment type="similarity">
    <text evidence="1">Belongs to the LysR transcriptional regulatory family.</text>
</comment>
<dbReference type="Gene3D" id="1.10.10.10">
    <property type="entry name" value="Winged helix-like DNA-binding domain superfamily/Winged helix DNA-binding domain"/>
    <property type="match status" value="1"/>
</dbReference>
<dbReference type="PROSITE" id="PS50931">
    <property type="entry name" value="HTH_LYSR"/>
    <property type="match status" value="1"/>
</dbReference>
<evidence type="ECO:0000313" key="7">
    <source>
        <dbReference type="Proteomes" id="UP001519292"/>
    </source>
</evidence>